<organism evidence="4 5">
    <name type="scientific">Ruicaihuangia caeni</name>
    <dbReference type="NCBI Taxonomy" id="3042517"/>
    <lineage>
        <taxon>Bacteria</taxon>
        <taxon>Bacillati</taxon>
        <taxon>Actinomycetota</taxon>
        <taxon>Actinomycetes</taxon>
        <taxon>Micrococcales</taxon>
        <taxon>Microbacteriaceae</taxon>
        <taxon>Ruicaihuangia</taxon>
    </lineage>
</organism>
<evidence type="ECO:0000256" key="1">
    <source>
        <dbReference type="ARBA" id="ARBA00008898"/>
    </source>
</evidence>
<dbReference type="SUPFAM" id="SSF55781">
    <property type="entry name" value="GAF domain-like"/>
    <property type="match status" value="1"/>
</dbReference>
<keyword evidence="5" id="KW-1185">Reference proteome</keyword>
<gene>
    <name evidence="4" type="ORF">QF206_09675</name>
</gene>
<dbReference type="AlphaFoldDB" id="A0AAW6TA21"/>
<dbReference type="Proteomes" id="UP001321506">
    <property type="component" value="Unassembled WGS sequence"/>
</dbReference>
<dbReference type="Gene3D" id="3.30.450.40">
    <property type="match status" value="1"/>
</dbReference>
<dbReference type="InterPro" id="IPR050268">
    <property type="entry name" value="NADH-dep_flavin_reductase"/>
</dbReference>
<dbReference type="Pfam" id="PF01614">
    <property type="entry name" value="IclR_C"/>
    <property type="match status" value="1"/>
</dbReference>
<protein>
    <submittedName>
        <fullName evidence="4">Flavin reductase</fullName>
    </submittedName>
</protein>
<dbReference type="PANTHER" id="PTHR30466">
    <property type="entry name" value="FLAVIN REDUCTASE"/>
    <property type="match status" value="1"/>
</dbReference>
<dbReference type="PANTHER" id="PTHR30466:SF11">
    <property type="entry name" value="FLAVIN-DEPENDENT MONOOXYGENASE, REDUCTASE SUBUNIT HSAB"/>
    <property type="match status" value="1"/>
</dbReference>
<dbReference type="PROSITE" id="PS51078">
    <property type="entry name" value="ICLR_ED"/>
    <property type="match status" value="1"/>
</dbReference>
<comment type="caution">
    <text evidence="4">The sequence shown here is derived from an EMBL/GenBank/DDBJ whole genome shotgun (WGS) entry which is preliminary data.</text>
</comment>
<dbReference type="SMART" id="SM00903">
    <property type="entry name" value="Flavin_Reduct"/>
    <property type="match status" value="1"/>
</dbReference>
<dbReference type="SUPFAM" id="SSF50475">
    <property type="entry name" value="FMN-binding split barrel"/>
    <property type="match status" value="1"/>
</dbReference>
<feature type="domain" description="IclR-ED" evidence="3">
    <location>
        <begin position="172"/>
        <end position="395"/>
    </location>
</feature>
<sequence>MKTQQLDAIPAPAHGLNPNDFRRVLGHYPTGVCVVTAMDPDEGPVGMTIGSFNSVSLEPPLVSFMPIKTSSTFARIRRAGSFCVNVLSADQGDVCRRLARRDAERFNGIPWRLSPAMAPVIDGSLAWIDCRIDAVHEAGDHYIVLGEVTAMDTADNPGAPLLFFQGGYGRFSTLTLTAVADDELSGSLLLADAARPYIEQLASKFEVECHATGVVGDHLIQVAYSGAMRPGGDVSKVGLRLPFLPPMGAVFVAWAGEREFDAWLDRAGVEIDDSTRTTLSSMLADIRRQGWVGTPADDRFKAVERTVHDMARAGQLPALERALKTVLAEIATTAVPARETAGAKVHSLSAPVFNRDGRVVLALTLNWLGETAPITPEHLEALLTAAAEVTRTIGGATPADYAPTIP</sequence>
<accession>A0AAW6TA21</accession>
<dbReference type="EMBL" id="JASATX010000003">
    <property type="protein sequence ID" value="MDI2099229.1"/>
    <property type="molecule type" value="Genomic_DNA"/>
</dbReference>
<comment type="similarity">
    <text evidence="1">Belongs to the non-flavoprotein flavin reductase family.</text>
</comment>
<dbReference type="InterPro" id="IPR012349">
    <property type="entry name" value="Split_barrel_FMN-bd"/>
</dbReference>
<dbReference type="InterPro" id="IPR029016">
    <property type="entry name" value="GAF-like_dom_sf"/>
</dbReference>
<reference evidence="4 5" key="1">
    <citation type="submission" date="2023-04" db="EMBL/GenBank/DDBJ databases">
        <title>Klugiella caeni sp. nov. isolated from the sludge of biochemical tank.</title>
        <authorList>
            <person name="Geng K."/>
        </authorList>
    </citation>
    <scope>NUCLEOTIDE SEQUENCE [LARGE SCALE GENOMIC DNA]</scope>
    <source>
        <strain evidence="4 5">YN-L-19</strain>
    </source>
</reference>
<name>A0AAW6TA21_9MICO</name>
<evidence type="ECO:0000313" key="4">
    <source>
        <dbReference type="EMBL" id="MDI2099229.1"/>
    </source>
</evidence>
<dbReference type="InterPro" id="IPR002563">
    <property type="entry name" value="Flavin_Rdtase-like_dom"/>
</dbReference>
<evidence type="ECO:0000313" key="5">
    <source>
        <dbReference type="Proteomes" id="UP001321506"/>
    </source>
</evidence>
<dbReference type="RefSeq" id="WP_281489008.1">
    <property type="nucleotide sequence ID" value="NZ_CP159582.1"/>
</dbReference>
<keyword evidence="2" id="KW-0560">Oxidoreductase</keyword>
<dbReference type="InterPro" id="IPR014757">
    <property type="entry name" value="Tscrpt_reg_IclR_C"/>
</dbReference>
<dbReference type="GO" id="GO:0010181">
    <property type="term" value="F:FMN binding"/>
    <property type="evidence" value="ECO:0007669"/>
    <property type="project" value="InterPro"/>
</dbReference>
<evidence type="ECO:0000256" key="2">
    <source>
        <dbReference type="ARBA" id="ARBA00023002"/>
    </source>
</evidence>
<dbReference type="Pfam" id="PF01613">
    <property type="entry name" value="Flavin_Reduct"/>
    <property type="match status" value="1"/>
</dbReference>
<evidence type="ECO:0000259" key="3">
    <source>
        <dbReference type="PROSITE" id="PS51078"/>
    </source>
</evidence>
<dbReference type="GO" id="GO:0042602">
    <property type="term" value="F:riboflavin reductase (NADPH) activity"/>
    <property type="evidence" value="ECO:0007669"/>
    <property type="project" value="TreeGrafter"/>
</dbReference>
<proteinExistence type="inferred from homology"/>
<dbReference type="Gene3D" id="2.30.110.10">
    <property type="entry name" value="Electron Transport, Fmn-binding Protein, Chain A"/>
    <property type="match status" value="1"/>
</dbReference>